<dbReference type="OrthoDB" id="9812979at2"/>
<keyword evidence="2" id="KW-1185">Reference proteome</keyword>
<dbReference type="RefSeq" id="WP_161820499.1">
    <property type="nucleotide sequence ID" value="NZ_LSRS01000001.1"/>
</dbReference>
<dbReference type="EMBL" id="LSRS01000001">
    <property type="protein sequence ID" value="KAF1086327.1"/>
    <property type="molecule type" value="Genomic_DNA"/>
</dbReference>
<comment type="caution">
    <text evidence="1">The sequence shown here is derived from an EMBL/GenBank/DDBJ whole genome shotgun (WGS) entry which is preliminary data.</text>
</comment>
<dbReference type="Proteomes" id="UP000798488">
    <property type="component" value="Unassembled WGS sequence"/>
</dbReference>
<evidence type="ECO:0008006" key="3">
    <source>
        <dbReference type="Google" id="ProtNLM"/>
    </source>
</evidence>
<protein>
    <recommendedName>
        <fullName evidence="3">Gamma-glutamylcyclotransferase</fullName>
    </recommendedName>
</protein>
<organism evidence="1 2">
    <name type="scientific">Sporotomaculum syntrophicum</name>
    <dbReference type="NCBI Taxonomy" id="182264"/>
    <lineage>
        <taxon>Bacteria</taxon>
        <taxon>Bacillati</taxon>
        <taxon>Bacillota</taxon>
        <taxon>Clostridia</taxon>
        <taxon>Eubacteriales</taxon>
        <taxon>Desulfallaceae</taxon>
        <taxon>Sporotomaculum</taxon>
    </lineage>
</organism>
<name>A0A9D2WRJ4_9FIRM</name>
<evidence type="ECO:0000313" key="1">
    <source>
        <dbReference type="EMBL" id="KAF1086327.1"/>
    </source>
</evidence>
<accession>A0A9D2WRJ4</accession>
<dbReference type="AlphaFoldDB" id="A0A9D2WRJ4"/>
<proteinExistence type="predicted"/>
<gene>
    <name evidence="1" type="ORF">SPSYN_00045</name>
</gene>
<sequence length="73" mass="8221">MNKKTPDNFFTQTTCDRCGGSLAGGRIMSMFNEDCLCMSCKEKETNEPDYNKAVEADHEEIKKGNYNFKGIKG</sequence>
<evidence type="ECO:0000313" key="2">
    <source>
        <dbReference type="Proteomes" id="UP000798488"/>
    </source>
</evidence>
<reference evidence="1" key="1">
    <citation type="submission" date="2016-02" db="EMBL/GenBank/DDBJ databases">
        <title>Draft Genome Sequence of Sporotomaculum syntrophicum Strain FB, a Syntrophic Benzoate Degrader.</title>
        <authorList>
            <person name="Nobu M.K."/>
            <person name="Narihiro T."/>
            <person name="Qiu Y.-L."/>
            <person name="Ohashi A."/>
            <person name="Liu W.-T."/>
            <person name="Yuji S."/>
        </authorList>
    </citation>
    <scope>NUCLEOTIDE SEQUENCE</scope>
    <source>
        <strain evidence="1">FB</strain>
    </source>
</reference>